<organism evidence="1 2">
    <name type="scientific">Tulasnella calospora MUT 4182</name>
    <dbReference type="NCBI Taxonomy" id="1051891"/>
    <lineage>
        <taxon>Eukaryota</taxon>
        <taxon>Fungi</taxon>
        <taxon>Dikarya</taxon>
        <taxon>Basidiomycota</taxon>
        <taxon>Agaricomycotina</taxon>
        <taxon>Agaricomycetes</taxon>
        <taxon>Cantharellales</taxon>
        <taxon>Tulasnellaceae</taxon>
        <taxon>Tulasnella</taxon>
    </lineage>
</organism>
<dbReference type="AlphaFoldDB" id="A0A0C3QL47"/>
<evidence type="ECO:0000313" key="1">
    <source>
        <dbReference type="EMBL" id="KIO28246.1"/>
    </source>
</evidence>
<dbReference type="EMBL" id="KN822997">
    <property type="protein sequence ID" value="KIO28246.1"/>
    <property type="molecule type" value="Genomic_DNA"/>
</dbReference>
<dbReference type="HOGENOM" id="CLU_2998197_0_0_1"/>
<evidence type="ECO:0000313" key="2">
    <source>
        <dbReference type="Proteomes" id="UP000054248"/>
    </source>
</evidence>
<dbReference type="Proteomes" id="UP000054248">
    <property type="component" value="Unassembled WGS sequence"/>
</dbReference>
<keyword evidence="2" id="KW-1185">Reference proteome</keyword>
<gene>
    <name evidence="1" type="ORF">M407DRAFT_243102</name>
</gene>
<reference evidence="2" key="2">
    <citation type="submission" date="2015-01" db="EMBL/GenBank/DDBJ databases">
        <title>Evolutionary Origins and Diversification of the Mycorrhizal Mutualists.</title>
        <authorList>
            <consortium name="DOE Joint Genome Institute"/>
            <consortium name="Mycorrhizal Genomics Consortium"/>
            <person name="Kohler A."/>
            <person name="Kuo A."/>
            <person name="Nagy L.G."/>
            <person name="Floudas D."/>
            <person name="Copeland A."/>
            <person name="Barry K.W."/>
            <person name="Cichocki N."/>
            <person name="Veneault-Fourrey C."/>
            <person name="LaButti K."/>
            <person name="Lindquist E.A."/>
            <person name="Lipzen A."/>
            <person name="Lundell T."/>
            <person name="Morin E."/>
            <person name="Murat C."/>
            <person name="Riley R."/>
            <person name="Ohm R."/>
            <person name="Sun H."/>
            <person name="Tunlid A."/>
            <person name="Henrissat B."/>
            <person name="Grigoriev I.V."/>
            <person name="Hibbett D.S."/>
            <person name="Martin F."/>
        </authorList>
    </citation>
    <scope>NUCLEOTIDE SEQUENCE [LARGE SCALE GENOMIC DNA]</scope>
    <source>
        <strain evidence="2">MUT 4182</strain>
    </source>
</reference>
<reference evidence="1 2" key="1">
    <citation type="submission" date="2014-04" db="EMBL/GenBank/DDBJ databases">
        <authorList>
            <consortium name="DOE Joint Genome Institute"/>
            <person name="Kuo A."/>
            <person name="Girlanda M."/>
            <person name="Perotto S."/>
            <person name="Kohler A."/>
            <person name="Nagy L.G."/>
            <person name="Floudas D."/>
            <person name="Copeland A."/>
            <person name="Barry K.W."/>
            <person name="Cichocki N."/>
            <person name="Veneault-Fourrey C."/>
            <person name="LaButti K."/>
            <person name="Lindquist E.A."/>
            <person name="Lipzen A."/>
            <person name="Lundell T."/>
            <person name="Morin E."/>
            <person name="Murat C."/>
            <person name="Sun H."/>
            <person name="Tunlid A."/>
            <person name="Henrissat B."/>
            <person name="Grigoriev I.V."/>
            <person name="Hibbett D.S."/>
            <person name="Martin F."/>
            <person name="Nordberg H.P."/>
            <person name="Cantor M.N."/>
            <person name="Hua S.X."/>
        </authorList>
    </citation>
    <scope>NUCLEOTIDE SEQUENCE [LARGE SCALE GENOMIC DNA]</scope>
    <source>
        <strain evidence="1 2">MUT 4182</strain>
    </source>
</reference>
<accession>A0A0C3QL47</accession>
<protein>
    <submittedName>
        <fullName evidence="1">Uncharacterized protein</fullName>
    </submittedName>
</protein>
<name>A0A0C3QL47_9AGAM</name>
<proteinExistence type="predicted"/>
<sequence>MMQTNNWSHKTRNQRAPLMLTNRGASIRHNVLRLISVVLSSWLSQSDGLAAVGYACR</sequence>